<protein>
    <submittedName>
        <fullName evidence="1">Uncharacterized protein</fullName>
    </submittedName>
</protein>
<sequence>MDSYIKFINDIKKNKSFPEILKDLEDLVKKDFIFKEILNNGLFIKSYADLHINSPLPNSKIIEGEISFIVFTLLQYSEKINKFLIFEDEFEYNLILGNYVKCDNILEKIEYEIGVSDWLTENRFGITQKLRGSEGNWELLKELNTKAQNNYAQFFNYVYSKKAEPETSVHHFYKEIEVITNGLDIATKDYVSLKFNNSNYNYTDYAGILNLESTATLIDKYITTLKVLNELSSQQSYQQLVKKIVNELNEKIKDKRLLRFTEVNYYFNKKINDFNKNILNIYNHYSYGGYENTLKTSINYISLQPCEFSIYEIIVKSLLVLKKDIFKTEISENIDYILENLYYLLKRDSDFYTYKENLLKLFSIFSNLKFFNQLESYIQSITQNSIKTETAKKYFINSKYTNPQVILFNFQNKNKNFPQNIINNNISVKINLLIFQNKLDELEKLNIPPEKKMLYKIRSKIFNDKIIENDVNSIYKLLEDYNLDNNSIEELIYYCYKLLIEHNKLSQITDLIVKYYFLNNHLIERIQIGTITEMVVQDNYDIEYTNINLPILFNIGGSDFYYQYSALDQFLTFEKVELPSQLKIEKYERNKIIYLLEEICNIEVLTNFYLIFNNEEEIIHERVKILEILKNINIEKFEKYDDEINFINYRHKIKKTLRNVNDGKIILNSLSFSEETSKSYEAIYNRLIRLNDFTLKNELSFFDINELAGKYLDEIKNNKTLLNQASFVSFKSLLFDILEDYLFSKKYGLDFILSTRFRHGVIENHIRSVFTNNHLISVKNKDDIYKDIDYWNHYELNGVDNLIINKLQTILKEFSSKIDDYINFIVKEYIQIFTNRFQDKKYALFNYSFTNEYLWLIYKDSLGFNLTYKNFIDTLNDIILKKHTQKLLQSTGDFFIYQINVEFQNLIENLENEIKDSFNYKNLEIFKDLSKSLNNSKTFIEKELHEIARWFKINNTTDSTLEGATIINVSIDSYPYQIPYEIEDTLTVAFDGAYFYIDIIRILVDNALKYSNLDPDKMKLKFYLSNSNIKYLDSGKKEFERTAVEIKIENNFSLDEVEYKEMILRLNEVKNKWNKDLNLVNVEGGSGFQKIEKILKYDLKVFNSNMDYKIDSSKIIVKIQYEI</sequence>
<comment type="caution">
    <text evidence="1">The sequence shown here is derived from an EMBL/GenBank/DDBJ whole genome shotgun (WGS) entry which is preliminary data.</text>
</comment>
<accession>A0ABD5B2V3</accession>
<evidence type="ECO:0000313" key="2">
    <source>
        <dbReference type="Proteomes" id="UP001239265"/>
    </source>
</evidence>
<dbReference type="EMBL" id="JAUCQJ010000001">
    <property type="protein sequence ID" value="MDQ8747736.1"/>
    <property type="molecule type" value="Genomic_DNA"/>
</dbReference>
<evidence type="ECO:0000313" key="1">
    <source>
        <dbReference type="EMBL" id="MDQ8747736.1"/>
    </source>
</evidence>
<gene>
    <name evidence="1" type="ORF">QT385_03725</name>
</gene>
<dbReference type="Proteomes" id="UP001239265">
    <property type="component" value="Unassembled WGS sequence"/>
</dbReference>
<proteinExistence type="predicted"/>
<name>A0ABD5B2V3_ELIMR</name>
<dbReference type="AlphaFoldDB" id="A0ABD5B2V3"/>
<reference evidence="1 2" key="1">
    <citation type="submission" date="2023-06" db="EMBL/GenBank/DDBJ databases">
        <title>Nosocomial Elizabethkingia miricola genome.</title>
        <authorList>
            <person name="Morgado S."/>
            <person name="Fonseca E."/>
            <person name="Freitas F."/>
            <person name="Vicente A.C."/>
        </authorList>
    </citation>
    <scope>NUCLEOTIDE SEQUENCE [LARGE SCALE GENOMIC DNA]</scope>
    <source>
        <strain evidence="1 2">EM15</strain>
    </source>
</reference>
<organism evidence="1 2">
    <name type="scientific">Elizabethkingia miricola</name>
    <name type="common">Chryseobacterium miricola</name>
    <dbReference type="NCBI Taxonomy" id="172045"/>
    <lineage>
        <taxon>Bacteria</taxon>
        <taxon>Pseudomonadati</taxon>
        <taxon>Bacteroidota</taxon>
        <taxon>Flavobacteriia</taxon>
        <taxon>Flavobacteriales</taxon>
        <taxon>Weeksellaceae</taxon>
        <taxon>Elizabethkingia</taxon>
    </lineage>
</organism>
<dbReference type="RefSeq" id="WP_309046170.1">
    <property type="nucleotide sequence ID" value="NZ_JAUCQJ010000001.1"/>
</dbReference>